<dbReference type="Pfam" id="PF01391">
    <property type="entry name" value="Collagen"/>
    <property type="match status" value="1"/>
</dbReference>
<reference evidence="8" key="1">
    <citation type="journal article" name="BMC Genomics">
        <title>Long-read sequencing and de novo genome assembly of marine medaka (Oryzias melastigma).</title>
        <authorList>
            <person name="Liang P."/>
            <person name="Saqib H.S.A."/>
            <person name="Ni X."/>
            <person name="Shen Y."/>
        </authorList>
    </citation>
    <scope>NUCLEOTIDE SEQUENCE</scope>
    <source>
        <strain evidence="8">Bigg-433</strain>
    </source>
</reference>
<evidence type="ECO:0000256" key="6">
    <source>
        <dbReference type="SAM" id="Phobius"/>
    </source>
</evidence>
<keyword evidence="2" id="KW-0964">Secreted</keyword>
<organism evidence="8 9">
    <name type="scientific">Oryzias melastigma</name>
    <name type="common">Marine medaka</name>
    <dbReference type="NCBI Taxonomy" id="30732"/>
    <lineage>
        <taxon>Eukaryota</taxon>
        <taxon>Metazoa</taxon>
        <taxon>Chordata</taxon>
        <taxon>Craniata</taxon>
        <taxon>Vertebrata</taxon>
        <taxon>Euteleostomi</taxon>
        <taxon>Actinopterygii</taxon>
        <taxon>Neopterygii</taxon>
        <taxon>Teleostei</taxon>
        <taxon>Neoteleostei</taxon>
        <taxon>Acanthomorphata</taxon>
        <taxon>Ovalentaria</taxon>
        <taxon>Atherinomorphae</taxon>
        <taxon>Beloniformes</taxon>
        <taxon>Adrianichthyidae</taxon>
        <taxon>Oryziinae</taxon>
        <taxon>Oryzias</taxon>
    </lineage>
</organism>
<dbReference type="Proteomes" id="UP000646548">
    <property type="component" value="Unassembled WGS sequence"/>
</dbReference>
<evidence type="ECO:0000313" key="8">
    <source>
        <dbReference type="EMBL" id="KAF6727366.1"/>
    </source>
</evidence>
<dbReference type="AlphaFoldDB" id="A0A834FAS0"/>
<evidence type="ECO:0000256" key="4">
    <source>
        <dbReference type="ARBA" id="ARBA00022729"/>
    </source>
</evidence>
<evidence type="ECO:0000259" key="7">
    <source>
        <dbReference type="PROSITE" id="PS50871"/>
    </source>
</evidence>
<dbReference type="InterPro" id="IPR008160">
    <property type="entry name" value="Collagen"/>
</dbReference>
<dbReference type="InterPro" id="IPR008983">
    <property type="entry name" value="Tumour_necrosis_fac-like_dom"/>
</dbReference>
<gene>
    <name evidence="8" type="ORF">FQA47_005279</name>
</gene>
<dbReference type="SMART" id="SM00110">
    <property type="entry name" value="C1Q"/>
    <property type="match status" value="1"/>
</dbReference>
<keyword evidence="6" id="KW-0812">Transmembrane</keyword>
<evidence type="ECO:0000313" key="9">
    <source>
        <dbReference type="Proteomes" id="UP000646548"/>
    </source>
</evidence>
<name>A0A834FAS0_ORYME</name>
<dbReference type="SUPFAM" id="SSF49842">
    <property type="entry name" value="TNF-like"/>
    <property type="match status" value="1"/>
</dbReference>
<keyword evidence="3" id="KW-0272">Extracellular matrix</keyword>
<dbReference type="EMBL" id="WKFB01000306">
    <property type="protein sequence ID" value="KAF6727366.1"/>
    <property type="molecule type" value="Genomic_DNA"/>
</dbReference>
<dbReference type="InterPro" id="IPR050392">
    <property type="entry name" value="Collagen/C1q_domain"/>
</dbReference>
<dbReference type="PROSITE" id="PS50871">
    <property type="entry name" value="C1Q"/>
    <property type="match status" value="1"/>
</dbReference>
<proteinExistence type="predicted"/>
<evidence type="ECO:0000256" key="3">
    <source>
        <dbReference type="ARBA" id="ARBA00022530"/>
    </source>
</evidence>
<keyword evidence="6" id="KW-0472">Membrane</keyword>
<dbReference type="Gene3D" id="2.60.120.40">
    <property type="match status" value="1"/>
</dbReference>
<feature type="transmembrane region" description="Helical" evidence="6">
    <location>
        <begin position="54"/>
        <end position="73"/>
    </location>
</feature>
<evidence type="ECO:0000256" key="5">
    <source>
        <dbReference type="SAM" id="MobiDB-lite"/>
    </source>
</evidence>
<evidence type="ECO:0000256" key="1">
    <source>
        <dbReference type="ARBA" id="ARBA00004498"/>
    </source>
</evidence>
<feature type="domain" description="C1q" evidence="7">
    <location>
        <begin position="160"/>
        <end position="292"/>
    </location>
</feature>
<evidence type="ECO:0000256" key="2">
    <source>
        <dbReference type="ARBA" id="ARBA00022525"/>
    </source>
</evidence>
<protein>
    <submittedName>
        <fullName evidence="8">Adiponectin</fullName>
    </submittedName>
</protein>
<dbReference type="PRINTS" id="PR00007">
    <property type="entry name" value="COMPLEMNTC1Q"/>
</dbReference>
<feature type="region of interest" description="Disordered" evidence="5">
    <location>
        <begin position="85"/>
        <end position="161"/>
    </location>
</feature>
<sequence length="292" mass="31407">MGAVGEVDVSIVSRSPSFVSLPVWSATERQNSLQTDLITAPLSRKNRDCISTMACQWLYFWTALLLLLIHAAWVSSQLPCGGGPPGIPGIPGSHGPNGKQGAKGEKGDPGEADQSIRGQRGDPGEKGPPGRAGWKGDNGLLGPPGPLGQPGEKGRPFNPSEQQKSFFSYKMMQQKPNSNTPIDFNSAMVPDLQPQFQGQNLTEGVFTCTIKGVYFFSYHVSMRSNVCLKLVKNSDSHLMMCETYRGFLVTSGSAVLQLEAGDTVSLQVTNHNNIVLTQSSSTFTGFLIFPTI</sequence>
<dbReference type="Pfam" id="PF00386">
    <property type="entry name" value="C1q"/>
    <property type="match status" value="1"/>
</dbReference>
<dbReference type="PANTHER" id="PTHR15427:SF43">
    <property type="entry name" value="COMPLEMENT COMPONENT 1, Q SUBCOMPONENT, B CHAIN PRECURSOR"/>
    <property type="match status" value="1"/>
</dbReference>
<dbReference type="PANTHER" id="PTHR15427">
    <property type="entry name" value="EMILIN ELASTIN MICROFIBRIL INTERFACE-LOCATED PROTEIN ELASTIN MICROFIBRIL INTERFACER"/>
    <property type="match status" value="1"/>
</dbReference>
<keyword evidence="6" id="KW-1133">Transmembrane helix</keyword>
<comment type="subcellular location">
    <subcellularLocation>
        <location evidence="1">Secreted</location>
        <location evidence="1">Extracellular space</location>
        <location evidence="1">Extracellular matrix</location>
    </subcellularLocation>
</comment>
<accession>A0A834FAS0</accession>
<keyword evidence="4" id="KW-0732">Signal</keyword>
<dbReference type="InterPro" id="IPR001073">
    <property type="entry name" value="C1q_dom"/>
</dbReference>
<comment type="caution">
    <text evidence="8">The sequence shown here is derived from an EMBL/GenBank/DDBJ whole genome shotgun (WGS) entry which is preliminary data.</text>
</comment>